<organism evidence="1 2">
    <name type="scientific">Histidinibacterium aquaticum</name>
    <dbReference type="NCBI Taxonomy" id="2613962"/>
    <lineage>
        <taxon>Bacteria</taxon>
        <taxon>Pseudomonadati</taxon>
        <taxon>Pseudomonadota</taxon>
        <taxon>Alphaproteobacteria</taxon>
        <taxon>Rhodobacterales</taxon>
        <taxon>Paracoccaceae</taxon>
        <taxon>Histidinibacterium</taxon>
    </lineage>
</organism>
<dbReference type="AlphaFoldDB" id="A0A5J5G9Y2"/>
<accession>A0A5J5G9Y2</accession>
<evidence type="ECO:0008006" key="3">
    <source>
        <dbReference type="Google" id="ProtNLM"/>
    </source>
</evidence>
<protein>
    <recommendedName>
        <fullName evidence="3">Rhamnosyl transferase</fullName>
    </recommendedName>
</protein>
<name>A0A5J5G9Y2_9RHOB</name>
<sequence>MLQVLGLCRFSYPALQGFQTAHDDIEARRAALYDPARLDLRLTWFEHVCLPGLANQTNPHWTLLLLLGDDFPEPWRSRLEALIAEVPQIVPVYRPPGNHRAVCGEVLRAARDRAATWVAEVRMDDDDAVATDFVERLRADWPRVRPFAEEEGLAAVDYQRGVVLEAGPGKMTLHPRVARYWGTALALILRRDDARSMMDFPHHRVWWRMPTITRHKPMIFVRGSHATNDSHINLRETITLEMKSPAVERVLKTRFAIDLPAFRSALDRLSAEAERS</sequence>
<dbReference type="Pfam" id="PF11316">
    <property type="entry name" value="Rhamno_transf"/>
    <property type="match status" value="1"/>
</dbReference>
<evidence type="ECO:0000313" key="2">
    <source>
        <dbReference type="Proteomes" id="UP000326554"/>
    </source>
</evidence>
<dbReference type="InterPro" id="IPR021466">
    <property type="entry name" value="Put_rhamnosyl_transferase"/>
</dbReference>
<proteinExistence type="predicted"/>
<keyword evidence="2" id="KW-1185">Reference proteome</keyword>
<dbReference type="Proteomes" id="UP000326554">
    <property type="component" value="Unassembled WGS sequence"/>
</dbReference>
<gene>
    <name evidence="1" type="ORF">F3S47_19130</name>
</gene>
<dbReference type="RefSeq" id="WP_150446918.1">
    <property type="nucleotide sequence ID" value="NZ_VYQE01000010.1"/>
</dbReference>
<evidence type="ECO:0000313" key="1">
    <source>
        <dbReference type="EMBL" id="KAA9004771.1"/>
    </source>
</evidence>
<reference evidence="1 2" key="1">
    <citation type="submission" date="2019-09" db="EMBL/GenBank/DDBJ databases">
        <authorList>
            <person name="Park J.-S."/>
            <person name="Choi H.-J."/>
        </authorList>
    </citation>
    <scope>NUCLEOTIDE SEQUENCE [LARGE SCALE GENOMIC DNA]</scope>
    <source>
        <strain evidence="1 2">176SS1-4</strain>
    </source>
</reference>
<dbReference type="EMBL" id="VYQE01000010">
    <property type="protein sequence ID" value="KAA9004771.1"/>
    <property type="molecule type" value="Genomic_DNA"/>
</dbReference>
<comment type="caution">
    <text evidence="1">The sequence shown here is derived from an EMBL/GenBank/DDBJ whole genome shotgun (WGS) entry which is preliminary data.</text>
</comment>